<proteinExistence type="predicted"/>
<name>S7VYD5_TOXGG</name>
<gene>
    <name evidence="1" type="ORF">TGGT1_410480</name>
</gene>
<reference evidence="1 2" key="2">
    <citation type="submission" date="2013-05" db="EMBL/GenBank/DDBJ databases">
        <authorList>
            <person name="Sibley D."/>
            <person name="Venepally P."/>
            <person name="Karamycheva S."/>
            <person name="Hadjithomas M."/>
            <person name="Khan A."/>
            <person name="Brunk B."/>
            <person name="Roos D."/>
            <person name="Caler E."/>
            <person name="Lorenzi H."/>
        </authorList>
    </citation>
    <scope>NUCLEOTIDE SEQUENCE [LARGE SCALE GENOMIC DNA]</scope>
    <source>
        <strain evidence="1 2">GT1</strain>
    </source>
</reference>
<comment type="caution">
    <text evidence="1">The sequence shown here is derived from an EMBL/GenBank/DDBJ whole genome shotgun (WGS) entry which is preliminary data.</text>
</comment>
<dbReference type="Proteomes" id="UP000005641">
    <property type="component" value="Unassembled WGS sequence"/>
</dbReference>
<dbReference type="AlphaFoldDB" id="S7VYD5"/>
<accession>S7VYD5</accession>
<reference evidence="1 2" key="1">
    <citation type="submission" date="2006-05" db="EMBL/GenBank/DDBJ databases">
        <authorList>
            <person name="Paulsen I."/>
        </authorList>
    </citation>
    <scope>NUCLEOTIDE SEQUENCE [LARGE SCALE GENOMIC DNA]</scope>
    <source>
        <strain evidence="1 2">GT1</strain>
    </source>
</reference>
<organism evidence="1 2">
    <name type="scientific">Toxoplasma gondii (strain ATCC 50853 / GT1)</name>
    <dbReference type="NCBI Taxonomy" id="507601"/>
    <lineage>
        <taxon>Eukaryota</taxon>
        <taxon>Sar</taxon>
        <taxon>Alveolata</taxon>
        <taxon>Apicomplexa</taxon>
        <taxon>Conoidasida</taxon>
        <taxon>Coccidia</taxon>
        <taxon>Eucoccidiorida</taxon>
        <taxon>Eimeriorina</taxon>
        <taxon>Sarcocystidae</taxon>
        <taxon>Toxoplasma</taxon>
    </lineage>
</organism>
<dbReference type="EMBL" id="AAQM03000293">
    <property type="protein sequence ID" value="EPR58048.1"/>
    <property type="molecule type" value="Genomic_DNA"/>
</dbReference>
<sequence>MQDCDAPERFEPHVLLCDFRLCSAASVYWLAVLPYSDHVATYRLTLQLLHRTPGMVQSQCALPRAEPHFAKEGHTFLSHVSRVNCHASCDALGGLAPTPIVVLNNNVGRYVCTSEPHSFMATATHFTSCSTVDSWLTACSWSRATTV</sequence>
<dbReference type="VEuPathDB" id="ToxoDB:TGGT1_410480"/>
<evidence type="ECO:0000313" key="2">
    <source>
        <dbReference type="Proteomes" id="UP000005641"/>
    </source>
</evidence>
<evidence type="ECO:0000313" key="1">
    <source>
        <dbReference type="EMBL" id="EPR58048.1"/>
    </source>
</evidence>
<protein>
    <submittedName>
        <fullName evidence="1">Uncharacterized protein</fullName>
    </submittedName>
</protein>